<dbReference type="AlphaFoldDB" id="A0A1L8TQL2"/>
<name>A0A1L8TQL2_9ENTE</name>
<organism evidence="2 3">
    <name type="scientific">Enterococcus hermanniensis</name>
    <dbReference type="NCBI Taxonomy" id="249189"/>
    <lineage>
        <taxon>Bacteria</taxon>
        <taxon>Bacillati</taxon>
        <taxon>Bacillota</taxon>
        <taxon>Bacilli</taxon>
        <taxon>Lactobacillales</taxon>
        <taxon>Enterococcaceae</taxon>
        <taxon>Enterococcus</taxon>
    </lineage>
</organism>
<dbReference type="EMBL" id="JXKQ01000002">
    <property type="protein sequence ID" value="OJG46422.1"/>
    <property type="molecule type" value="Genomic_DNA"/>
</dbReference>
<dbReference type="STRING" id="249189.RV04_GL000850"/>
<evidence type="ECO:0000256" key="1">
    <source>
        <dbReference type="SAM" id="Coils"/>
    </source>
</evidence>
<protein>
    <recommendedName>
        <fullName evidence="4">Inosine-5-monophosphate dehydrogenase</fullName>
    </recommendedName>
</protein>
<dbReference type="InterPro" id="IPR009343">
    <property type="entry name" value="DUF1002"/>
</dbReference>
<feature type="coiled-coil region" evidence="1">
    <location>
        <begin position="227"/>
        <end position="254"/>
    </location>
</feature>
<proteinExistence type="predicted"/>
<dbReference type="Proteomes" id="UP000182077">
    <property type="component" value="Unassembled WGS sequence"/>
</dbReference>
<keyword evidence="3" id="KW-1185">Reference proteome</keyword>
<sequence>MEKQEGIVMKLHKYILLAGLGLSLGAGLISQTIAHAASSSSDDGAINERWGKPTFVAGAGLNQTQLSETMNKLGVTQDNVKTEQATGADLVKYLGYGSGDDSVMLSSVVVNREDQGKGINVKILTPENITQITADQYKNPLVTAGITDATVKVASVVKVTGESALTGVYKAFEANGETVDPERAQLAQTELDTTSDVSQSVVNKANEQNDNQNLTDSEKEKADEAYKAQLNQTLVDIKKELADLKEKQGELATKADVEKIVNDALAKNNLSDYVTTDDVNKLVSLAEKYQTTDGVLDKESIAQLDKISDDFKGTVNKLSDQLGSFGDSLKGTLENNQGFFANLWQQIKGFFSGLTN</sequence>
<evidence type="ECO:0008006" key="4">
    <source>
        <dbReference type="Google" id="ProtNLM"/>
    </source>
</evidence>
<evidence type="ECO:0000313" key="3">
    <source>
        <dbReference type="Proteomes" id="UP000182077"/>
    </source>
</evidence>
<reference evidence="2" key="1">
    <citation type="submission" date="2014-12" db="EMBL/GenBank/DDBJ databases">
        <title>Draft genome sequences of 29 type strains of Enterococci.</title>
        <authorList>
            <person name="Zhong Z."/>
            <person name="Sun Z."/>
            <person name="Liu W."/>
            <person name="Zhang W."/>
            <person name="Zhang H."/>
        </authorList>
    </citation>
    <scope>NUCLEOTIDE SEQUENCE [LARGE SCALE GENOMIC DNA]</scope>
    <source>
        <strain evidence="2">DSM 17122</strain>
    </source>
</reference>
<keyword evidence="1" id="KW-0175">Coiled coil</keyword>
<accession>A0A1L8TQL2</accession>
<evidence type="ECO:0000313" key="2">
    <source>
        <dbReference type="EMBL" id="OJG46422.1"/>
    </source>
</evidence>
<comment type="caution">
    <text evidence="2">The sequence shown here is derived from an EMBL/GenBank/DDBJ whole genome shotgun (WGS) entry which is preliminary data.</text>
</comment>
<dbReference type="Pfam" id="PF06207">
    <property type="entry name" value="DUF1002"/>
    <property type="match status" value="1"/>
</dbReference>
<gene>
    <name evidence="2" type="ORF">RV04_GL000850</name>
</gene>